<evidence type="ECO:0000256" key="2">
    <source>
        <dbReference type="ARBA" id="ARBA00022475"/>
    </source>
</evidence>
<dbReference type="OrthoDB" id="9790209at2"/>
<keyword evidence="5 7" id="KW-1133">Transmembrane helix</keyword>
<keyword evidence="7" id="KW-0813">Transport</keyword>
<dbReference type="PANTHER" id="PTHR33362:SF2">
    <property type="entry name" value="TRAP TRANSPORTER LARGE PERMEASE PROTEIN"/>
    <property type="match status" value="1"/>
</dbReference>
<feature type="transmembrane region" description="Helical" evidence="7">
    <location>
        <begin position="399"/>
        <end position="418"/>
    </location>
</feature>
<feature type="transmembrane region" description="Helical" evidence="7">
    <location>
        <begin position="215"/>
        <end position="236"/>
    </location>
</feature>
<dbReference type="Pfam" id="PF06808">
    <property type="entry name" value="DctM"/>
    <property type="match status" value="1"/>
</dbReference>
<gene>
    <name evidence="9" type="ORF">CX676_14920</name>
</gene>
<proteinExistence type="inferred from homology"/>
<evidence type="ECO:0000256" key="7">
    <source>
        <dbReference type="RuleBase" id="RU369079"/>
    </source>
</evidence>
<feature type="transmembrane region" description="Helical" evidence="7">
    <location>
        <begin position="172"/>
        <end position="194"/>
    </location>
</feature>
<organism evidence="9 10">
    <name type="scientific">Paracoccus zhejiangensis</name>
    <dbReference type="NCBI Taxonomy" id="1077935"/>
    <lineage>
        <taxon>Bacteria</taxon>
        <taxon>Pseudomonadati</taxon>
        <taxon>Pseudomonadota</taxon>
        <taxon>Alphaproteobacteria</taxon>
        <taxon>Rhodobacterales</taxon>
        <taxon>Paracoccaceae</taxon>
        <taxon>Paracoccus</taxon>
    </lineage>
</organism>
<reference evidence="9 10" key="1">
    <citation type="journal article" date="2013" name="Antonie Van Leeuwenhoek">
        <title>Paracoccus zhejiangensis sp. nov., isolated from activated sludge in wastewater-treatment system.</title>
        <authorList>
            <person name="Wu Z.G."/>
            <person name="Zhang D.F."/>
            <person name="Liu Y.L."/>
            <person name="Wang F."/>
            <person name="Jiang X."/>
            <person name="Li C."/>
            <person name="Li S.P."/>
            <person name="Hong Q."/>
            <person name="Li W.J."/>
        </authorList>
    </citation>
    <scope>NUCLEOTIDE SEQUENCE [LARGE SCALE GENOMIC DNA]</scope>
    <source>
        <strain evidence="9 10">J6</strain>
    </source>
</reference>
<dbReference type="NCBIfam" id="TIGR00786">
    <property type="entry name" value="dctM"/>
    <property type="match status" value="1"/>
</dbReference>
<feature type="domain" description="TRAP C4-dicarboxylate transport system permease DctM subunit" evidence="8">
    <location>
        <begin position="11"/>
        <end position="418"/>
    </location>
</feature>
<feature type="transmembrane region" description="Helical" evidence="7">
    <location>
        <begin position="270"/>
        <end position="294"/>
    </location>
</feature>
<evidence type="ECO:0000256" key="6">
    <source>
        <dbReference type="ARBA" id="ARBA00023136"/>
    </source>
</evidence>
<keyword evidence="6 7" id="KW-0472">Membrane</keyword>
<name>A0A2H5F181_9RHOB</name>
<dbReference type="AlphaFoldDB" id="A0A2H5F181"/>
<dbReference type="GO" id="GO:0022857">
    <property type="term" value="F:transmembrane transporter activity"/>
    <property type="evidence" value="ECO:0007669"/>
    <property type="project" value="UniProtKB-UniRule"/>
</dbReference>
<dbReference type="PANTHER" id="PTHR33362">
    <property type="entry name" value="SIALIC ACID TRAP TRANSPORTER PERMEASE PROTEIN SIAT-RELATED"/>
    <property type="match status" value="1"/>
</dbReference>
<evidence type="ECO:0000259" key="8">
    <source>
        <dbReference type="Pfam" id="PF06808"/>
    </source>
</evidence>
<feature type="transmembrane region" description="Helical" evidence="7">
    <location>
        <begin position="314"/>
        <end position="332"/>
    </location>
</feature>
<evidence type="ECO:0000256" key="4">
    <source>
        <dbReference type="ARBA" id="ARBA00022692"/>
    </source>
</evidence>
<keyword evidence="3 7" id="KW-0997">Cell inner membrane</keyword>
<evidence type="ECO:0000256" key="1">
    <source>
        <dbReference type="ARBA" id="ARBA00004429"/>
    </source>
</evidence>
<dbReference type="KEGG" id="pzh:CX676_14920"/>
<dbReference type="InterPro" id="IPR010656">
    <property type="entry name" value="DctM"/>
</dbReference>
<evidence type="ECO:0000313" key="9">
    <source>
        <dbReference type="EMBL" id="AUH65296.1"/>
    </source>
</evidence>
<dbReference type="EMBL" id="CP025430">
    <property type="protein sequence ID" value="AUH65296.1"/>
    <property type="molecule type" value="Genomic_DNA"/>
</dbReference>
<dbReference type="Proteomes" id="UP000234530">
    <property type="component" value="Chromosome"/>
</dbReference>
<dbReference type="GO" id="GO:0005886">
    <property type="term" value="C:plasma membrane"/>
    <property type="evidence" value="ECO:0007669"/>
    <property type="project" value="UniProtKB-SubCell"/>
</dbReference>
<protein>
    <recommendedName>
        <fullName evidence="7">TRAP transporter large permease protein</fullName>
    </recommendedName>
</protein>
<accession>A0A2H5F181</accession>
<feature type="transmembrane region" description="Helical" evidence="7">
    <location>
        <begin position="360"/>
        <end position="387"/>
    </location>
</feature>
<feature type="transmembrane region" description="Helical" evidence="7">
    <location>
        <begin position="242"/>
        <end position="258"/>
    </location>
</feature>
<evidence type="ECO:0000313" key="10">
    <source>
        <dbReference type="Proteomes" id="UP000234530"/>
    </source>
</evidence>
<feature type="transmembrane region" description="Helical" evidence="7">
    <location>
        <begin position="337"/>
        <end position="354"/>
    </location>
</feature>
<dbReference type="InterPro" id="IPR004681">
    <property type="entry name" value="TRAP_DctM"/>
</dbReference>
<keyword evidence="10" id="KW-1185">Reference proteome</keyword>
<keyword evidence="2" id="KW-1003">Cell membrane</keyword>
<sequence length="428" mass="45012">MPIALSSITGLLLLLIGVPVGLALVAIPMIYMFADPAITTPMLVLPQRMFGAMDSFPLMAVPFFVLVGQVMNTGGITTRIFEFANALVGHFRGGLAQVNIVASLLMSGMSGSAVADASGLGQVEIEVMTREGYDPGFSAAVTAASATVGPIVPPSIPLVIVGAITNTSISQLLVAGLLPGILMTVAMCLLVAWIGRRDNLPTRPRASLRHLAVTFGRSAPALFAPVLLIGGILFGVFTPTEASAVAAIYAILIAMFWYRDLTLTQLYRVLWSSAMAVGAIFFIIACAATVSWLLTWLGVPQNLAQSLSGVAESPTLLMLAIIGFLMIVGCFLESNAALILVAPLLMPIGLSAGFDPVHLGTVMVLTLMLGLITPPVGMNMFIVMGIAKISLSTYIRATIPFFLILVLATLIVAFVPWFSLAVPQALLR</sequence>
<keyword evidence="4 7" id="KW-0812">Transmembrane</keyword>
<evidence type="ECO:0000256" key="3">
    <source>
        <dbReference type="ARBA" id="ARBA00022519"/>
    </source>
</evidence>
<comment type="subcellular location">
    <subcellularLocation>
        <location evidence="1 7">Cell inner membrane</location>
        <topology evidence="1 7">Multi-pass membrane protein</topology>
    </subcellularLocation>
</comment>
<comment type="similarity">
    <text evidence="7">Belongs to the TRAP transporter large permease family.</text>
</comment>
<dbReference type="PIRSF" id="PIRSF006066">
    <property type="entry name" value="HI0050"/>
    <property type="match status" value="1"/>
</dbReference>
<comment type="function">
    <text evidence="7">Part of the tripartite ATP-independent periplasmic (TRAP) transport system.</text>
</comment>
<comment type="caution">
    <text evidence="7">Lacks conserved residue(s) required for the propagation of feature annotation.</text>
</comment>
<dbReference type="RefSeq" id="WP_101753319.1">
    <property type="nucleotide sequence ID" value="NZ_CP025430.1"/>
</dbReference>
<evidence type="ECO:0000256" key="5">
    <source>
        <dbReference type="ARBA" id="ARBA00022989"/>
    </source>
</evidence>
<comment type="subunit">
    <text evidence="7">The complex comprises the extracytoplasmic solute receptor protein and the two transmembrane proteins.</text>
</comment>